<dbReference type="GO" id="GO:0004356">
    <property type="term" value="F:glutamine synthetase activity"/>
    <property type="evidence" value="ECO:0007669"/>
    <property type="project" value="InterPro"/>
</dbReference>
<dbReference type="GO" id="GO:0006542">
    <property type="term" value="P:glutamine biosynthetic process"/>
    <property type="evidence" value="ECO:0007669"/>
    <property type="project" value="InterPro"/>
</dbReference>
<organism evidence="14 15">
    <name type="scientific">Neomicrococcus aestuarii</name>
    <dbReference type="NCBI Taxonomy" id="556325"/>
    <lineage>
        <taxon>Bacteria</taxon>
        <taxon>Bacillati</taxon>
        <taxon>Actinomycetota</taxon>
        <taxon>Actinomycetes</taxon>
        <taxon>Micrococcales</taxon>
        <taxon>Micrococcaceae</taxon>
        <taxon>Neomicrococcus</taxon>
    </lineage>
</organism>
<dbReference type="Gene3D" id="3.30.590.10">
    <property type="entry name" value="Glutamine synthetase/guanido kinase, catalytic domain"/>
    <property type="match status" value="1"/>
</dbReference>
<evidence type="ECO:0000256" key="9">
    <source>
        <dbReference type="PIRSR" id="PIRSR604809-3"/>
    </source>
</evidence>
<dbReference type="AlphaFoldDB" id="A0A1L2ZL54"/>
<dbReference type="PANTHER" id="PTHR43785">
    <property type="entry name" value="GAMMA-GLUTAMYLPUTRESCINE SYNTHETASE"/>
    <property type="match status" value="1"/>
</dbReference>
<dbReference type="FunFam" id="3.30.590.10:FF:000003">
    <property type="entry name" value="Glutamine synthetase 2"/>
    <property type="match status" value="1"/>
</dbReference>
<dbReference type="PROSITE" id="PS51986">
    <property type="entry name" value="GS_BETA_GRASP"/>
    <property type="match status" value="1"/>
</dbReference>
<dbReference type="PANTHER" id="PTHR43785:SF11">
    <property type="entry name" value="GAMMA-GLUTAMYLPOLYAMINE SYNTHETASE GLNA2"/>
    <property type="match status" value="1"/>
</dbReference>
<evidence type="ECO:0000256" key="3">
    <source>
        <dbReference type="ARBA" id="ARBA00022723"/>
    </source>
</evidence>
<evidence type="ECO:0000256" key="6">
    <source>
        <dbReference type="ARBA" id="ARBA00022842"/>
    </source>
</evidence>
<comment type="cofactor">
    <cofactor evidence="9">
        <name>Mg(2+)</name>
        <dbReference type="ChEBI" id="CHEBI:18420"/>
    </cofactor>
    <text evidence="9">Binds 2 Mg(2+) ions per subunit.</text>
</comment>
<evidence type="ECO:0000256" key="8">
    <source>
        <dbReference type="PIRSR" id="PIRSR604809-2"/>
    </source>
</evidence>
<dbReference type="Pfam" id="PF03951">
    <property type="entry name" value="Gln-synt_N"/>
    <property type="match status" value="1"/>
</dbReference>
<feature type="binding site" evidence="9">
    <location>
        <position position="335"/>
    </location>
    <ligand>
        <name>Mg(2+)</name>
        <dbReference type="ChEBI" id="CHEBI:18420"/>
        <label>1</label>
    </ligand>
</feature>
<feature type="binding site" evidence="9">
    <location>
        <position position="130"/>
    </location>
    <ligand>
        <name>Mg(2+)</name>
        <dbReference type="ChEBI" id="CHEBI:18420"/>
        <label>1</label>
    </ligand>
</feature>
<evidence type="ECO:0000256" key="5">
    <source>
        <dbReference type="ARBA" id="ARBA00022840"/>
    </source>
</evidence>
<dbReference type="RefSeq" id="WP_071893222.1">
    <property type="nucleotide sequence ID" value="NZ_CP018135.1"/>
</dbReference>
<dbReference type="STRING" id="556325.BHE16_00490"/>
<reference evidence="14 15" key="1">
    <citation type="submission" date="2016-11" db="EMBL/GenBank/DDBJ databases">
        <title>Genome sequencing of Zhihengliuella aestuarii B18 antagonistic to Plasmodiophora brassicae.</title>
        <authorList>
            <person name="Luo Y."/>
        </authorList>
    </citation>
    <scope>NUCLEOTIDE SEQUENCE [LARGE SCALE GENOMIC DNA]</scope>
    <source>
        <strain evidence="14 15">B18</strain>
    </source>
</reference>
<dbReference type="InterPro" id="IPR027303">
    <property type="entry name" value="Gln_synth_gly_rich_site"/>
</dbReference>
<comment type="similarity">
    <text evidence="1 10 11">Belongs to the glutamine synthetase family.</text>
</comment>
<gene>
    <name evidence="14" type="ORF">BHE16_00490</name>
</gene>
<keyword evidence="15" id="KW-1185">Reference proteome</keyword>
<feature type="binding site" evidence="7">
    <location>
        <position position="303"/>
    </location>
    <ligand>
        <name>L-glutamate</name>
        <dbReference type="ChEBI" id="CHEBI:29985"/>
    </ligand>
</feature>
<dbReference type="GO" id="GO:0005524">
    <property type="term" value="F:ATP binding"/>
    <property type="evidence" value="ECO:0007669"/>
    <property type="project" value="UniProtKB-KW"/>
</dbReference>
<dbReference type="InterPro" id="IPR036651">
    <property type="entry name" value="Gln_synt_N_sf"/>
</dbReference>
<evidence type="ECO:0000259" key="12">
    <source>
        <dbReference type="PROSITE" id="PS51986"/>
    </source>
</evidence>
<dbReference type="EMBL" id="CP018135">
    <property type="protein sequence ID" value="APF39748.1"/>
    <property type="molecule type" value="Genomic_DNA"/>
</dbReference>
<feature type="binding site" evidence="7">
    <location>
        <position position="297"/>
    </location>
    <ligand>
        <name>L-glutamate</name>
        <dbReference type="ChEBI" id="CHEBI:29985"/>
    </ligand>
</feature>
<evidence type="ECO:0000256" key="11">
    <source>
        <dbReference type="RuleBase" id="RU000384"/>
    </source>
</evidence>
<feature type="binding site" evidence="7">
    <location>
        <position position="315"/>
    </location>
    <ligand>
        <name>L-glutamate</name>
        <dbReference type="ChEBI" id="CHEBI:29985"/>
    </ligand>
</feature>
<feature type="binding site" evidence="8">
    <location>
        <position position="315"/>
    </location>
    <ligand>
        <name>ATP</name>
        <dbReference type="ChEBI" id="CHEBI:30616"/>
    </ligand>
</feature>
<dbReference type="KEGG" id="nae:BHE16_00490"/>
<dbReference type="InterPro" id="IPR008146">
    <property type="entry name" value="Gln_synth_cat_dom"/>
</dbReference>
<evidence type="ECO:0000256" key="7">
    <source>
        <dbReference type="PIRSR" id="PIRSR604809-1"/>
    </source>
</evidence>
<feature type="binding site" evidence="8">
    <location>
        <position position="183"/>
    </location>
    <ligand>
        <name>ATP</name>
        <dbReference type="ChEBI" id="CHEBI:30616"/>
    </ligand>
</feature>
<evidence type="ECO:0000313" key="14">
    <source>
        <dbReference type="EMBL" id="APF39748.1"/>
    </source>
</evidence>
<feature type="binding site" evidence="8">
    <location>
        <begin position="246"/>
        <end position="248"/>
    </location>
    <ligand>
        <name>ATP</name>
        <dbReference type="ChEBI" id="CHEBI:30616"/>
    </ligand>
</feature>
<dbReference type="InterPro" id="IPR014746">
    <property type="entry name" value="Gln_synth/guanido_kin_cat_dom"/>
</dbReference>
<keyword evidence="3 9" id="KW-0479">Metal-binding</keyword>
<sequence>MDRQQEFVLRTIEERDVRFVRLWFTDVVGSLKSVALAPAEVEGAFEEGLGFDGSSIQGLSRIFESDMLAQPDPSTFQILPWRSKEEPTSRMFCDIQNPDGTASNADPRYVLKRQLKNAADMGFTCYTHPEIEFYLLRSDEIGANGQPVPVDYGGYFDHVPGGVAQDFRRTAVNMLEAVGISVEFSHHEGGPGQNEIDLRYADALQTADNIMTFRTVIKEVALQQGSYATFMPKPFKEHPGSGMHTHFSLFEGDSNAFFEAGREFQLSTTARHFIAGILKHAPEFTAVTNQFVNSYKRLWGGGEAPSHLSWGHNNRSALVRIPLYKPHKGQSARVEYRGIDSAANPYLAFACLLGAGLKGIEEEYELMPIAEDDIWSLSTAERRASGHTPLPGSLHDAIRAMEESELVADILGEQVFQSFLRNKRDEWDEYRHDVSPFELNRYLGIL</sequence>
<dbReference type="Pfam" id="PF00120">
    <property type="entry name" value="Gln-synt_C"/>
    <property type="match status" value="1"/>
</dbReference>
<proteinExistence type="inferred from homology"/>
<feature type="binding site" evidence="7">
    <location>
        <position position="337"/>
    </location>
    <ligand>
        <name>L-glutamate</name>
        <dbReference type="ChEBI" id="CHEBI:29985"/>
    </ligand>
</feature>
<keyword evidence="2 14" id="KW-0436">Ligase</keyword>
<evidence type="ECO:0000256" key="2">
    <source>
        <dbReference type="ARBA" id="ARBA00022598"/>
    </source>
</evidence>
<evidence type="ECO:0000256" key="4">
    <source>
        <dbReference type="ARBA" id="ARBA00022741"/>
    </source>
</evidence>
<dbReference type="PROSITE" id="PS51987">
    <property type="entry name" value="GS_CATALYTIC"/>
    <property type="match status" value="1"/>
</dbReference>
<evidence type="ECO:0000259" key="13">
    <source>
        <dbReference type="PROSITE" id="PS51987"/>
    </source>
</evidence>
<keyword evidence="5 8" id="KW-0067">ATP-binding</keyword>
<dbReference type="SUPFAM" id="SSF54368">
    <property type="entry name" value="Glutamine synthetase, N-terminal domain"/>
    <property type="match status" value="1"/>
</dbReference>
<dbReference type="PROSITE" id="PS00181">
    <property type="entry name" value="GLNA_ATP"/>
    <property type="match status" value="1"/>
</dbReference>
<evidence type="ECO:0000256" key="1">
    <source>
        <dbReference type="ARBA" id="ARBA00009897"/>
    </source>
</evidence>
<keyword evidence="4 8" id="KW-0547">Nucleotide-binding</keyword>
<protein>
    <submittedName>
        <fullName evidence="14">Type I glutamate--ammonia ligase</fullName>
    </submittedName>
</protein>
<dbReference type="SMART" id="SM01230">
    <property type="entry name" value="Gln-synt_C"/>
    <property type="match status" value="1"/>
</dbReference>
<feature type="domain" description="GS beta-grasp" evidence="12">
    <location>
        <begin position="15"/>
        <end position="100"/>
    </location>
</feature>
<name>A0A1L2ZL54_9MICC</name>
<dbReference type="InterPro" id="IPR004809">
    <property type="entry name" value="Gln_synth_I"/>
</dbReference>
<dbReference type="Gene3D" id="3.10.20.70">
    <property type="entry name" value="Glutamine synthetase, N-terminal domain"/>
    <property type="match status" value="1"/>
</dbReference>
<feature type="domain" description="GS catalytic" evidence="13">
    <location>
        <begin position="107"/>
        <end position="446"/>
    </location>
</feature>
<dbReference type="SUPFAM" id="SSF55931">
    <property type="entry name" value="Glutamine synthetase/guanido kinase"/>
    <property type="match status" value="1"/>
</dbReference>
<dbReference type="OrthoDB" id="9807095at2"/>
<dbReference type="GO" id="GO:0046872">
    <property type="term" value="F:metal ion binding"/>
    <property type="evidence" value="ECO:0007669"/>
    <property type="project" value="UniProtKB-KW"/>
</dbReference>
<feature type="binding site" evidence="9">
    <location>
        <position position="195"/>
    </location>
    <ligand>
        <name>Mg(2+)</name>
        <dbReference type="ChEBI" id="CHEBI:18420"/>
        <label>1</label>
    </ligand>
</feature>
<dbReference type="Proteomes" id="UP000183530">
    <property type="component" value="Chromosome"/>
</dbReference>
<keyword evidence="6 9" id="KW-0460">Magnesium</keyword>
<dbReference type="InterPro" id="IPR008147">
    <property type="entry name" value="Gln_synt_N"/>
</dbReference>
<feature type="binding site" evidence="9">
    <location>
        <position position="132"/>
    </location>
    <ligand>
        <name>Mg(2+)</name>
        <dbReference type="ChEBI" id="CHEBI:18420"/>
        <label>1</label>
    </ligand>
</feature>
<feature type="binding site" evidence="9">
    <location>
        <position position="244"/>
    </location>
    <ligand>
        <name>Mg(2+)</name>
        <dbReference type="ChEBI" id="CHEBI:18420"/>
        <label>1</label>
    </ligand>
</feature>
<feature type="binding site" evidence="9">
    <location>
        <position position="188"/>
    </location>
    <ligand>
        <name>Mg(2+)</name>
        <dbReference type="ChEBI" id="CHEBI:18420"/>
        <label>1</label>
    </ligand>
</feature>
<evidence type="ECO:0000313" key="15">
    <source>
        <dbReference type="Proteomes" id="UP000183530"/>
    </source>
</evidence>
<dbReference type="FunFam" id="3.10.20.70:FF:000002">
    <property type="entry name" value="Glutamine synthetase I"/>
    <property type="match status" value="1"/>
</dbReference>
<dbReference type="NCBIfam" id="TIGR00653">
    <property type="entry name" value="GlnA"/>
    <property type="match status" value="1"/>
</dbReference>
<evidence type="ECO:0000256" key="10">
    <source>
        <dbReference type="PROSITE-ProRule" id="PRU01330"/>
    </source>
</evidence>
<accession>A0A1L2ZL54</accession>